<feature type="domain" description="AB hydrolase-1" evidence="1">
    <location>
        <begin position="23"/>
        <end position="125"/>
    </location>
</feature>
<dbReference type="Gene3D" id="3.40.50.1820">
    <property type="entry name" value="alpha/beta hydrolase"/>
    <property type="match status" value="1"/>
</dbReference>
<dbReference type="PANTHER" id="PTHR43798:SF33">
    <property type="entry name" value="HYDROLASE, PUTATIVE (AFU_ORTHOLOGUE AFUA_2G14860)-RELATED"/>
    <property type="match status" value="1"/>
</dbReference>
<dbReference type="AlphaFoldDB" id="A0A937F370"/>
<evidence type="ECO:0000313" key="3">
    <source>
        <dbReference type="Proteomes" id="UP000659388"/>
    </source>
</evidence>
<sequence length="249" mass="28248">MPYIHLNELKTHYLELNPSGKKTIIMIHGFTGNLAQYYFTIAPKLALSFRVILYDIRGHGKTDMPATNYKVSDFSNDLLLLMFALNIEKAHIVSYSFGGLIALHFALKHPEKIYKLGIIECPNPIGSSSETAEELITALDNHIAQSPENKLTNRFRERNVKLMNNTTATKDIDLDKGISNELLEQLPIPMLIAYGSNSECLDMADRLISHVKNVMLKKIDGDHYLINDTEKMNLIFLELSKFFSEPIYA</sequence>
<name>A0A937F370_9BACT</name>
<dbReference type="InterPro" id="IPR000073">
    <property type="entry name" value="AB_hydrolase_1"/>
</dbReference>
<dbReference type="SUPFAM" id="SSF53474">
    <property type="entry name" value="alpha/beta-Hydrolases"/>
    <property type="match status" value="1"/>
</dbReference>
<organism evidence="2 3">
    <name type="scientific">Fulvivirga sediminis</name>
    <dbReference type="NCBI Taxonomy" id="2803949"/>
    <lineage>
        <taxon>Bacteria</taxon>
        <taxon>Pseudomonadati</taxon>
        <taxon>Bacteroidota</taxon>
        <taxon>Cytophagia</taxon>
        <taxon>Cytophagales</taxon>
        <taxon>Fulvivirgaceae</taxon>
        <taxon>Fulvivirga</taxon>
    </lineage>
</organism>
<evidence type="ECO:0000313" key="2">
    <source>
        <dbReference type="EMBL" id="MBL3655491.1"/>
    </source>
</evidence>
<accession>A0A937F370</accession>
<reference evidence="2" key="1">
    <citation type="submission" date="2021-01" db="EMBL/GenBank/DDBJ databases">
        <title>Fulvivirga kasyanovii gen. nov., sp nov., a novel member of the phylum Bacteroidetes isolated from seawater in a mussel farm.</title>
        <authorList>
            <person name="Zhao L.-H."/>
            <person name="Wang Z.-J."/>
        </authorList>
    </citation>
    <scope>NUCLEOTIDE SEQUENCE</scope>
    <source>
        <strain evidence="2">2943</strain>
    </source>
</reference>
<dbReference type="GO" id="GO:0016020">
    <property type="term" value="C:membrane"/>
    <property type="evidence" value="ECO:0007669"/>
    <property type="project" value="TreeGrafter"/>
</dbReference>
<dbReference type="RefSeq" id="WP_202243158.1">
    <property type="nucleotide sequence ID" value="NZ_JAESIY010000002.1"/>
</dbReference>
<dbReference type="InterPro" id="IPR029058">
    <property type="entry name" value="AB_hydrolase_fold"/>
</dbReference>
<comment type="caution">
    <text evidence="2">The sequence shown here is derived from an EMBL/GenBank/DDBJ whole genome shotgun (WGS) entry which is preliminary data.</text>
</comment>
<keyword evidence="3" id="KW-1185">Reference proteome</keyword>
<dbReference type="PANTHER" id="PTHR43798">
    <property type="entry name" value="MONOACYLGLYCEROL LIPASE"/>
    <property type="match status" value="1"/>
</dbReference>
<dbReference type="PRINTS" id="PR00111">
    <property type="entry name" value="ABHYDROLASE"/>
</dbReference>
<dbReference type="EMBL" id="JAESIY010000002">
    <property type="protein sequence ID" value="MBL3655491.1"/>
    <property type="molecule type" value="Genomic_DNA"/>
</dbReference>
<dbReference type="Proteomes" id="UP000659388">
    <property type="component" value="Unassembled WGS sequence"/>
</dbReference>
<gene>
    <name evidence="2" type="ORF">JL102_05070</name>
</gene>
<dbReference type="GO" id="GO:0016787">
    <property type="term" value="F:hydrolase activity"/>
    <property type="evidence" value="ECO:0007669"/>
    <property type="project" value="UniProtKB-KW"/>
</dbReference>
<dbReference type="InterPro" id="IPR050266">
    <property type="entry name" value="AB_hydrolase_sf"/>
</dbReference>
<protein>
    <submittedName>
        <fullName evidence="2">Alpha/beta hydrolase</fullName>
    </submittedName>
</protein>
<evidence type="ECO:0000259" key="1">
    <source>
        <dbReference type="Pfam" id="PF00561"/>
    </source>
</evidence>
<keyword evidence="2" id="KW-0378">Hydrolase</keyword>
<dbReference type="Pfam" id="PF00561">
    <property type="entry name" value="Abhydrolase_1"/>
    <property type="match status" value="1"/>
</dbReference>
<proteinExistence type="predicted"/>